<dbReference type="EMBL" id="BNJQ01000008">
    <property type="protein sequence ID" value="GHP04567.1"/>
    <property type="molecule type" value="Genomic_DNA"/>
</dbReference>
<keyword evidence="3" id="KW-1185">Reference proteome</keyword>
<feature type="signal peptide" evidence="1">
    <location>
        <begin position="1"/>
        <end position="17"/>
    </location>
</feature>
<dbReference type="AlphaFoldDB" id="A0A830HHP0"/>
<name>A0A830HHP0_9CHLO</name>
<reference evidence="2" key="1">
    <citation type="submission" date="2020-10" db="EMBL/GenBank/DDBJ databases">
        <title>Unveiling of a novel bifunctional photoreceptor, Dualchrome1, isolated from a cosmopolitan green alga.</title>
        <authorList>
            <person name="Suzuki S."/>
            <person name="Kawachi M."/>
        </authorList>
    </citation>
    <scope>NUCLEOTIDE SEQUENCE</scope>
    <source>
        <strain evidence="2">NIES 2893</strain>
    </source>
</reference>
<sequence>MFLGLFLVLFLFVFARLRPPYPFGITCKVISFAPCKHVRVLVLRPTQKNTPTPDPVAIGAHADGTLGWTDVARAGRSYVAVPRGATTLAHLRDAATQELDDAFGGAAWRFLRFERGGAPLAAPSEHVDGCFYPIGRAEEGATHFDDKGHDSGAYEGLYVTIADRAVHAAQYSKQIHGAYWGGQPRSEAHELHRQLPSPLCRRWAREQHLLRRIAEERSFWCDQGASNPEVRFIWEDRMAEAMRSLGWHELSYPEGKSKATMVIRGGWNWNEIFWKTHPGEQVIARHPGNAWFTQKDNLLLTLRRVNRLGSCHVREAYKSANGALPPTYFVNDAADCKLLVNGEVQPANGWARKVGDVHIGKGVTMESGVTQEDRKRCEEAIASGEQQDGGVADEQLSTGVGDATIHFEEHRGRIMYQARIAPLFLDNRPTSLRVYLVIASYDPLVVLWNHHSGHMYITGKASENAWYTQHESFESRTFQQVSDFIAEEAKRTNANDSRLASFFARAMLPRMRESLALTAHAIAMRIDEQHGADRSRPRSIVRGGDGIGPIGRFDHWCVDFMVGSTDFVSNKSNVADMAAMVPFLLEMSDACMFKGSGPKPPDYNLQGSGEMLDAVHQRAFFVKDVMELTLAVQVHALEHRPIRDLIDADSLGGSAPPTLFNGQFELLLSRQPGSEYDYLDQLHGASCASTSSNGGA</sequence>
<evidence type="ECO:0000256" key="1">
    <source>
        <dbReference type="SAM" id="SignalP"/>
    </source>
</evidence>
<evidence type="ECO:0000313" key="2">
    <source>
        <dbReference type="EMBL" id="GHP04567.1"/>
    </source>
</evidence>
<evidence type="ECO:0000313" key="3">
    <source>
        <dbReference type="Proteomes" id="UP000660262"/>
    </source>
</evidence>
<protein>
    <submittedName>
        <fullName evidence="2">Uncharacterized protein</fullName>
    </submittedName>
</protein>
<accession>A0A830HHP0</accession>
<keyword evidence="1" id="KW-0732">Signal</keyword>
<dbReference type="Proteomes" id="UP000660262">
    <property type="component" value="Unassembled WGS sequence"/>
</dbReference>
<organism evidence="2 3">
    <name type="scientific">Pycnococcus provasolii</name>
    <dbReference type="NCBI Taxonomy" id="41880"/>
    <lineage>
        <taxon>Eukaryota</taxon>
        <taxon>Viridiplantae</taxon>
        <taxon>Chlorophyta</taxon>
        <taxon>Pseudoscourfieldiophyceae</taxon>
        <taxon>Pseudoscourfieldiales</taxon>
        <taxon>Pycnococcaceae</taxon>
        <taxon>Pycnococcus</taxon>
    </lineage>
</organism>
<gene>
    <name evidence="2" type="ORF">PPROV_000332100</name>
</gene>
<comment type="caution">
    <text evidence="2">The sequence shown here is derived from an EMBL/GenBank/DDBJ whole genome shotgun (WGS) entry which is preliminary data.</text>
</comment>
<feature type="chain" id="PRO_5032369039" evidence="1">
    <location>
        <begin position="18"/>
        <end position="696"/>
    </location>
</feature>
<proteinExistence type="predicted"/>